<dbReference type="PANTHER" id="PTHR23272">
    <property type="entry name" value="BED FINGER-RELATED"/>
    <property type="match status" value="1"/>
</dbReference>
<evidence type="ECO:0000259" key="1">
    <source>
        <dbReference type="Pfam" id="PF14372"/>
    </source>
</evidence>
<name>A0ABD2ZZV8_9GENT</name>
<sequence>MHSLDDDIVAMAMKMDDKFNKYWENYSLVLSFAIILDPQFKLQWVEFCFKKIYPTSFKQRAVEINQKLHLLFEEYMRIYSSVMAKPSLEAYSLGEVTSDVVDEIYEFNRCESENYQCDRNTSQLDLYLNESRLEAKEELDVLKFWKENRS</sequence>
<protein>
    <recommendedName>
        <fullName evidence="1">hAT-like transposase RNase-H fold domain-containing protein</fullName>
    </recommendedName>
</protein>
<keyword evidence="6" id="KW-1185">Reference proteome</keyword>
<dbReference type="InterPro" id="IPR012337">
    <property type="entry name" value="RNaseH-like_sf"/>
</dbReference>
<dbReference type="InterPro" id="IPR025525">
    <property type="entry name" value="hAT-like_transposase_RNase-H"/>
</dbReference>
<dbReference type="Pfam" id="PF14372">
    <property type="entry name" value="hAT-like_RNase-H"/>
    <property type="match status" value="1"/>
</dbReference>
<dbReference type="PANTHER" id="PTHR23272:SF166">
    <property type="entry name" value="ZINC FINGER BED DOMAIN-CONTAINING PROTEIN RICESLEEPER 2-LIKE ISOFORM X1"/>
    <property type="match status" value="1"/>
</dbReference>
<evidence type="ECO:0000313" key="6">
    <source>
        <dbReference type="Proteomes" id="UP001630127"/>
    </source>
</evidence>
<evidence type="ECO:0000313" key="5">
    <source>
        <dbReference type="EMBL" id="KAL3523895.1"/>
    </source>
</evidence>
<dbReference type="AlphaFoldDB" id="A0ABD2ZZV8"/>
<reference evidence="2 6" key="1">
    <citation type="submission" date="2024-11" db="EMBL/GenBank/DDBJ databases">
        <title>A near-complete genome assembly of Cinchona calisaya.</title>
        <authorList>
            <person name="Lian D.C."/>
            <person name="Zhao X.W."/>
            <person name="Wei L."/>
        </authorList>
    </citation>
    <scope>NUCLEOTIDE SEQUENCE [LARGE SCALE GENOMIC DNA]</scope>
    <source>
        <tissue evidence="2">Nenye</tissue>
    </source>
</reference>
<dbReference type="EMBL" id="JBJUIK010000007">
    <property type="protein sequence ID" value="KAL3523878.1"/>
    <property type="molecule type" value="Genomic_DNA"/>
</dbReference>
<dbReference type="EMBL" id="JBJUIK010000007">
    <property type="protein sequence ID" value="KAL3523895.1"/>
    <property type="molecule type" value="Genomic_DNA"/>
</dbReference>
<dbReference type="EMBL" id="JBJUIK010000007">
    <property type="protein sequence ID" value="KAL3523870.1"/>
    <property type="molecule type" value="Genomic_DNA"/>
</dbReference>
<dbReference type="Proteomes" id="UP001630127">
    <property type="component" value="Unassembled WGS sequence"/>
</dbReference>
<dbReference type="SUPFAM" id="SSF53098">
    <property type="entry name" value="Ribonuclease H-like"/>
    <property type="match status" value="1"/>
</dbReference>
<evidence type="ECO:0000313" key="4">
    <source>
        <dbReference type="EMBL" id="KAL3523886.1"/>
    </source>
</evidence>
<accession>A0ABD2ZZV8</accession>
<evidence type="ECO:0000313" key="3">
    <source>
        <dbReference type="EMBL" id="KAL3523878.1"/>
    </source>
</evidence>
<dbReference type="EMBL" id="JBJUIK010000007">
    <property type="protein sequence ID" value="KAL3523886.1"/>
    <property type="molecule type" value="Genomic_DNA"/>
</dbReference>
<organism evidence="2 6">
    <name type="scientific">Cinchona calisaya</name>
    <dbReference type="NCBI Taxonomy" id="153742"/>
    <lineage>
        <taxon>Eukaryota</taxon>
        <taxon>Viridiplantae</taxon>
        <taxon>Streptophyta</taxon>
        <taxon>Embryophyta</taxon>
        <taxon>Tracheophyta</taxon>
        <taxon>Spermatophyta</taxon>
        <taxon>Magnoliopsida</taxon>
        <taxon>eudicotyledons</taxon>
        <taxon>Gunneridae</taxon>
        <taxon>Pentapetalae</taxon>
        <taxon>asterids</taxon>
        <taxon>lamiids</taxon>
        <taxon>Gentianales</taxon>
        <taxon>Rubiaceae</taxon>
        <taxon>Cinchonoideae</taxon>
        <taxon>Cinchoneae</taxon>
        <taxon>Cinchona</taxon>
    </lineage>
</organism>
<feature type="domain" description="hAT-like transposase RNase-H fold" evidence="1">
    <location>
        <begin position="3"/>
        <end position="75"/>
    </location>
</feature>
<gene>
    <name evidence="2" type="ORF">ACH5RR_016704</name>
    <name evidence="3" type="ORF">ACH5RR_016712</name>
    <name evidence="4" type="ORF">ACH5RR_016720</name>
    <name evidence="5" type="ORF">ACH5RR_016729</name>
</gene>
<evidence type="ECO:0000313" key="2">
    <source>
        <dbReference type="EMBL" id="KAL3523870.1"/>
    </source>
</evidence>
<proteinExistence type="predicted"/>
<comment type="caution">
    <text evidence="2">The sequence shown here is derived from an EMBL/GenBank/DDBJ whole genome shotgun (WGS) entry which is preliminary data.</text>
</comment>